<evidence type="ECO:0000313" key="7">
    <source>
        <dbReference type="EMBL" id="MDQ0362716.1"/>
    </source>
</evidence>
<evidence type="ECO:0000259" key="6">
    <source>
        <dbReference type="Pfam" id="PF07992"/>
    </source>
</evidence>
<dbReference type="InterPro" id="IPR016156">
    <property type="entry name" value="FAD/NAD-linked_Rdtase_dimer_sf"/>
</dbReference>
<dbReference type="SUPFAM" id="SSF51905">
    <property type="entry name" value="FAD/NAD(P)-binding domain"/>
    <property type="match status" value="1"/>
</dbReference>
<dbReference type="PIRSF" id="PIRSF000350">
    <property type="entry name" value="Mercury_reductase_MerA"/>
    <property type="match status" value="1"/>
</dbReference>
<organism evidence="7 8">
    <name type="scientific">Breznakia pachnodae</name>
    <dbReference type="NCBI Taxonomy" id="265178"/>
    <lineage>
        <taxon>Bacteria</taxon>
        <taxon>Bacillati</taxon>
        <taxon>Bacillota</taxon>
        <taxon>Erysipelotrichia</taxon>
        <taxon>Erysipelotrichales</taxon>
        <taxon>Erysipelotrichaceae</taxon>
        <taxon>Breznakia</taxon>
    </lineage>
</organism>
<comment type="caution">
    <text evidence="7">The sequence shown here is derived from an EMBL/GenBank/DDBJ whole genome shotgun (WGS) entry which is preliminary data.</text>
</comment>
<proteinExistence type="inferred from homology"/>
<dbReference type="InterPro" id="IPR004099">
    <property type="entry name" value="Pyr_nucl-diS_OxRdtase_dimer"/>
</dbReference>
<dbReference type="PRINTS" id="PR00411">
    <property type="entry name" value="PNDRDTASEI"/>
</dbReference>
<evidence type="ECO:0000256" key="1">
    <source>
        <dbReference type="ARBA" id="ARBA00001974"/>
    </source>
</evidence>
<reference evidence="7 8" key="1">
    <citation type="submission" date="2023-07" db="EMBL/GenBank/DDBJ databases">
        <title>Genomic Encyclopedia of Type Strains, Phase IV (KMG-IV): sequencing the most valuable type-strain genomes for metagenomic binning, comparative biology and taxonomic classification.</title>
        <authorList>
            <person name="Goeker M."/>
        </authorList>
    </citation>
    <scope>NUCLEOTIDE SEQUENCE [LARGE SCALE GENOMIC DNA]</scope>
    <source>
        <strain evidence="7 8">DSM 16784</strain>
    </source>
</reference>
<dbReference type="RefSeq" id="WP_307410621.1">
    <property type="nucleotide sequence ID" value="NZ_JAUSUR010000007.1"/>
</dbReference>
<dbReference type="Proteomes" id="UP001230220">
    <property type="component" value="Unassembled WGS sequence"/>
</dbReference>
<dbReference type="EMBL" id="JAUSUR010000007">
    <property type="protein sequence ID" value="MDQ0362716.1"/>
    <property type="molecule type" value="Genomic_DNA"/>
</dbReference>
<sequence length="441" mass="48769">MRKYDIAIIGSGVGGFASASALIEAKKTVVMIEEDVWGGTCPNHGCDPKKILLSGAETIEQNIQLKGKGITDVASINWGQLMEFKRSFTNPFPDNFKTNAEDLGIDTIKGTATFLSKNQIQVNDEIIEASNFIIATGQRPSLLNIEGKEYMNTSTDFLELDELPKSMVFLGAGYITFELASIANLAGSDVTIIHHNHRPLKGFDENYVSDLVSSMKDKGIHFAFDVDIKKVSKEDDKYALSGNDYSLQTDYVVCAAGRVPNIEDLNLEKADVTYDKRGVQVNDFMQTSNPSIYACGDVVIKKQPKLTPVASFEGSYVASKILDNTVKEIDYPAITTIVYSSPKLAKVGIDISEAKEQPDKYSINEIDMTNWFTYRRMNEPIAKATVIFENKKLVGAYTLSNQADTLINYLTILIDKKITKEDIQQMILGSPTVASDLLHLF</sequence>
<keyword evidence="7" id="KW-0560">Oxidoreductase</keyword>
<dbReference type="Pfam" id="PF02852">
    <property type="entry name" value="Pyr_redox_dim"/>
    <property type="match status" value="1"/>
</dbReference>
<keyword evidence="3" id="KW-0285">Flavoprotein</keyword>
<evidence type="ECO:0000313" key="8">
    <source>
        <dbReference type="Proteomes" id="UP001230220"/>
    </source>
</evidence>
<dbReference type="EC" id="1.8.1.7" evidence="7"/>
<keyword evidence="8" id="KW-1185">Reference proteome</keyword>
<dbReference type="Pfam" id="PF07992">
    <property type="entry name" value="Pyr_redox_2"/>
    <property type="match status" value="1"/>
</dbReference>
<gene>
    <name evidence="7" type="ORF">J2S15_003470</name>
</gene>
<dbReference type="PANTHER" id="PTHR43014:SF5">
    <property type="entry name" value="GLUTATHIONE REDUCTASE (NADPH)"/>
    <property type="match status" value="1"/>
</dbReference>
<comment type="cofactor">
    <cofactor evidence="1">
        <name>FAD</name>
        <dbReference type="ChEBI" id="CHEBI:57692"/>
    </cofactor>
</comment>
<feature type="domain" description="FAD/NAD(P)-binding" evidence="6">
    <location>
        <begin position="4"/>
        <end position="314"/>
    </location>
</feature>
<dbReference type="InterPro" id="IPR001100">
    <property type="entry name" value="Pyr_nuc-diS_OxRdtase"/>
</dbReference>
<feature type="domain" description="Pyridine nucleotide-disulphide oxidoreductase dimerisation" evidence="5">
    <location>
        <begin position="335"/>
        <end position="435"/>
    </location>
</feature>
<dbReference type="PRINTS" id="PR00368">
    <property type="entry name" value="FADPNR"/>
</dbReference>
<dbReference type="InterPro" id="IPR036188">
    <property type="entry name" value="FAD/NAD-bd_sf"/>
</dbReference>
<evidence type="ECO:0000259" key="5">
    <source>
        <dbReference type="Pfam" id="PF02852"/>
    </source>
</evidence>
<dbReference type="Gene3D" id="3.30.390.30">
    <property type="match status" value="1"/>
</dbReference>
<keyword evidence="4" id="KW-0274">FAD</keyword>
<evidence type="ECO:0000256" key="2">
    <source>
        <dbReference type="ARBA" id="ARBA00007532"/>
    </source>
</evidence>
<dbReference type="PANTHER" id="PTHR43014">
    <property type="entry name" value="MERCURIC REDUCTASE"/>
    <property type="match status" value="1"/>
</dbReference>
<protein>
    <submittedName>
        <fullName evidence="7">Glutathione reductase (NADPH)</fullName>
        <ecNumber evidence="7">1.8.1.7</ecNumber>
    </submittedName>
</protein>
<name>A0ABU0E732_9FIRM</name>
<evidence type="ECO:0000256" key="4">
    <source>
        <dbReference type="ARBA" id="ARBA00022827"/>
    </source>
</evidence>
<accession>A0ABU0E732</accession>
<dbReference type="Gene3D" id="3.50.50.60">
    <property type="entry name" value="FAD/NAD(P)-binding domain"/>
    <property type="match status" value="2"/>
</dbReference>
<dbReference type="SUPFAM" id="SSF55424">
    <property type="entry name" value="FAD/NAD-linked reductases, dimerisation (C-terminal) domain"/>
    <property type="match status" value="1"/>
</dbReference>
<evidence type="ECO:0000256" key="3">
    <source>
        <dbReference type="ARBA" id="ARBA00022630"/>
    </source>
</evidence>
<dbReference type="InterPro" id="IPR023753">
    <property type="entry name" value="FAD/NAD-binding_dom"/>
</dbReference>
<dbReference type="GO" id="GO:0004362">
    <property type="term" value="F:glutathione-disulfide reductase (NADPH) activity"/>
    <property type="evidence" value="ECO:0007669"/>
    <property type="project" value="UniProtKB-EC"/>
</dbReference>
<comment type="similarity">
    <text evidence="2">Belongs to the class-I pyridine nucleotide-disulfide oxidoreductase family.</text>
</comment>